<evidence type="ECO:0000256" key="10">
    <source>
        <dbReference type="ARBA" id="ARBA00023012"/>
    </source>
</evidence>
<evidence type="ECO:0000313" key="14">
    <source>
        <dbReference type="Proteomes" id="UP000016566"/>
    </source>
</evidence>
<dbReference type="GO" id="GO:0016036">
    <property type="term" value="P:cellular response to phosphate starvation"/>
    <property type="evidence" value="ECO:0007669"/>
    <property type="project" value="TreeGrafter"/>
</dbReference>
<dbReference type="FunFam" id="3.30.565.10:FF:000006">
    <property type="entry name" value="Sensor histidine kinase WalK"/>
    <property type="match status" value="1"/>
</dbReference>
<dbReference type="InterPro" id="IPR050351">
    <property type="entry name" value="BphY/WalK/GraS-like"/>
</dbReference>
<dbReference type="PRINTS" id="PR00344">
    <property type="entry name" value="BCTRLSENSOR"/>
</dbReference>
<dbReference type="SUPFAM" id="SSF55785">
    <property type="entry name" value="PYP-like sensor domain (PAS domain)"/>
    <property type="match status" value="1"/>
</dbReference>
<dbReference type="CDD" id="cd00082">
    <property type="entry name" value="HisKA"/>
    <property type="match status" value="1"/>
</dbReference>
<dbReference type="EC" id="2.7.13.3" evidence="3"/>
<dbReference type="GO" id="GO:0000155">
    <property type="term" value="F:phosphorelay sensor kinase activity"/>
    <property type="evidence" value="ECO:0007669"/>
    <property type="project" value="InterPro"/>
</dbReference>
<dbReference type="RefSeq" id="WP_021694486.1">
    <property type="nucleotide sequence ID" value="NZ_BATB01000036.1"/>
</dbReference>
<keyword evidence="11" id="KW-0472">Membrane</keyword>
<evidence type="ECO:0000256" key="6">
    <source>
        <dbReference type="ARBA" id="ARBA00022679"/>
    </source>
</evidence>
<dbReference type="eggNOG" id="COG5002">
    <property type="taxonomic scope" value="Bacteria"/>
</dbReference>
<accession>U2Z4R8</accession>
<evidence type="ECO:0000256" key="4">
    <source>
        <dbReference type="ARBA" id="ARBA00022475"/>
    </source>
</evidence>
<dbReference type="Gene3D" id="3.30.565.10">
    <property type="entry name" value="Histidine kinase-like ATPase, C-terminal domain"/>
    <property type="match status" value="1"/>
</dbReference>
<keyword evidence="14" id="KW-1185">Reference proteome</keyword>
<evidence type="ECO:0000256" key="7">
    <source>
        <dbReference type="ARBA" id="ARBA00022741"/>
    </source>
</evidence>
<keyword evidence="6" id="KW-0808">Transferase</keyword>
<evidence type="ECO:0000256" key="5">
    <source>
        <dbReference type="ARBA" id="ARBA00022553"/>
    </source>
</evidence>
<dbReference type="InterPro" id="IPR036097">
    <property type="entry name" value="HisK_dim/P_sf"/>
</dbReference>
<dbReference type="EMBL" id="BATB01000036">
    <property type="protein sequence ID" value="GAD56385.1"/>
    <property type="molecule type" value="Genomic_DNA"/>
</dbReference>
<dbReference type="GO" id="GO:0005524">
    <property type="term" value="F:ATP binding"/>
    <property type="evidence" value="ECO:0007669"/>
    <property type="project" value="UniProtKB-KW"/>
</dbReference>
<feature type="domain" description="Histidine kinase" evidence="12">
    <location>
        <begin position="120"/>
        <end position="344"/>
    </location>
</feature>
<evidence type="ECO:0000256" key="1">
    <source>
        <dbReference type="ARBA" id="ARBA00000085"/>
    </source>
</evidence>
<dbReference type="Proteomes" id="UP000016566">
    <property type="component" value="Unassembled WGS sequence"/>
</dbReference>
<dbReference type="Gene3D" id="1.10.287.130">
    <property type="match status" value="1"/>
</dbReference>
<evidence type="ECO:0000256" key="11">
    <source>
        <dbReference type="ARBA" id="ARBA00023136"/>
    </source>
</evidence>
<dbReference type="SUPFAM" id="SSF47384">
    <property type="entry name" value="Homodimeric domain of signal transducing histidine kinase"/>
    <property type="match status" value="1"/>
</dbReference>
<dbReference type="GO" id="GO:0004721">
    <property type="term" value="F:phosphoprotein phosphatase activity"/>
    <property type="evidence" value="ECO:0007669"/>
    <property type="project" value="TreeGrafter"/>
</dbReference>
<gene>
    <name evidence="13" type="ORF">MBELCI_2437</name>
</gene>
<evidence type="ECO:0000313" key="13">
    <source>
        <dbReference type="EMBL" id="GAD56385.1"/>
    </source>
</evidence>
<evidence type="ECO:0000256" key="8">
    <source>
        <dbReference type="ARBA" id="ARBA00022777"/>
    </source>
</evidence>
<dbReference type="CDD" id="cd00075">
    <property type="entry name" value="HATPase"/>
    <property type="match status" value="1"/>
</dbReference>
<protein>
    <recommendedName>
        <fullName evidence="3">histidine kinase</fullName>
        <ecNumber evidence="3">2.7.13.3</ecNumber>
    </recommendedName>
</protein>
<dbReference type="GO" id="GO:0005886">
    <property type="term" value="C:plasma membrane"/>
    <property type="evidence" value="ECO:0007669"/>
    <property type="project" value="UniProtKB-SubCell"/>
</dbReference>
<comment type="caution">
    <text evidence="13">The sequence shown here is derived from an EMBL/GenBank/DDBJ whole genome shotgun (WGS) entry which is preliminary data.</text>
</comment>
<evidence type="ECO:0000256" key="9">
    <source>
        <dbReference type="ARBA" id="ARBA00022840"/>
    </source>
</evidence>
<dbReference type="InterPro" id="IPR003661">
    <property type="entry name" value="HisK_dim/P_dom"/>
</dbReference>
<dbReference type="FunFam" id="1.10.287.130:FF:000008">
    <property type="entry name" value="Two-component sensor histidine kinase"/>
    <property type="match status" value="1"/>
</dbReference>
<keyword evidence="4" id="KW-1003">Cell membrane</keyword>
<sequence>MESLDSLMAALPLPVLLIGPAERIEAANPAARTLLGAAQTGRHYITALRQPAVLDAVEAVLRDGKERRARYLGRSGSRDTTWDVTAGAVQLPGGRGVALSFEDVTAVEAAGAMRRDFVTNVSHELRTPITALSGFIETLRGAARDDAAARDRFLGIMEREAARMSQLVSDLLSLSRVEQDERLRPTAPVDLSGLTGQVIALLEPIAAQARLRLVFEGPEAPVVVPGDEEQLRQVLTNLIGNAIKYGGTERPVEVTLTAPEIQRDLRGPGVRLKVRDHGDGIAAHHLPRLTERFYRVDPHRSRAVGGTGLGLAIVKHIVNRHRGRLRIESVQGQGSSLTVVLPSE</sequence>
<keyword evidence="9" id="KW-0067">ATP-binding</keyword>
<organism evidence="13 14">
    <name type="scientific">Limimaricola cinnabarinus LL-001</name>
    <dbReference type="NCBI Taxonomy" id="1337093"/>
    <lineage>
        <taxon>Bacteria</taxon>
        <taxon>Pseudomonadati</taxon>
        <taxon>Pseudomonadota</taxon>
        <taxon>Alphaproteobacteria</taxon>
        <taxon>Rhodobacterales</taxon>
        <taxon>Paracoccaceae</taxon>
        <taxon>Limimaricola</taxon>
    </lineage>
</organism>
<dbReference type="PROSITE" id="PS50109">
    <property type="entry name" value="HIS_KIN"/>
    <property type="match status" value="1"/>
</dbReference>
<dbReference type="InterPro" id="IPR035965">
    <property type="entry name" value="PAS-like_dom_sf"/>
</dbReference>
<dbReference type="InterPro" id="IPR036890">
    <property type="entry name" value="HATPase_C_sf"/>
</dbReference>
<keyword evidence="8" id="KW-0418">Kinase</keyword>
<dbReference type="Pfam" id="PF02518">
    <property type="entry name" value="HATPase_c"/>
    <property type="match status" value="1"/>
</dbReference>
<evidence type="ECO:0000256" key="3">
    <source>
        <dbReference type="ARBA" id="ARBA00012438"/>
    </source>
</evidence>
<dbReference type="OrthoDB" id="9813151at2"/>
<dbReference type="PANTHER" id="PTHR45453">
    <property type="entry name" value="PHOSPHATE REGULON SENSOR PROTEIN PHOR"/>
    <property type="match status" value="1"/>
</dbReference>
<dbReference type="AlphaFoldDB" id="U2Z4R8"/>
<dbReference type="SUPFAM" id="SSF55874">
    <property type="entry name" value="ATPase domain of HSP90 chaperone/DNA topoisomerase II/histidine kinase"/>
    <property type="match status" value="1"/>
</dbReference>
<keyword evidence="10" id="KW-0902">Two-component regulatory system</keyword>
<dbReference type="Gene3D" id="3.30.450.20">
    <property type="entry name" value="PAS domain"/>
    <property type="match status" value="1"/>
</dbReference>
<dbReference type="STRING" id="1337093.MBELCI_2437"/>
<comment type="subcellular location">
    <subcellularLocation>
        <location evidence="2">Cell membrane</location>
    </subcellularLocation>
</comment>
<dbReference type="InterPro" id="IPR003594">
    <property type="entry name" value="HATPase_dom"/>
</dbReference>
<dbReference type="InterPro" id="IPR005467">
    <property type="entry name" value="His_kinase_dom"/>
</dbReference>
<evidence type="ECO:0000259" key="12">
    <source>
        <dbReference type="PROSITE" id="PS50109"/>
    </source>
</evidence>
<comment type="catalytic activity">
    <reaction evidence="1">
        <text>ATP + protein L-histidine = ADP + protein N-phospho-L-histidine.</text>
        <dbReference type="EC" id="2.7.13.3"/>
    </reaction>
</comment>
<name>U2Z4R8_9RHOB</name>
<dbReference type="SMART" id="SM00388">
    <property type="entry name" value="HisKA"/>
    <property type="match status" value="1"/>
</dbReference>
<dbReference type="InterPro" id="IPR004358">
    <property type="entry name" value="Sig_transdc_His_kin-like_C"/>
</dbReference>
<reference evidence="13" key="1">
    <citation type="journal article" date="2013" name="Genome Announc.">
        <title>Draft Genome Sequence of Loktanella cinnabarina LL-001T, Isolated from Deep-Sea Floor Sediment.</title>
        <authorList>
            <person name="Nishi S."/>
            <person name="Tsubouchi T."/>
            <person name="Takaki Y."/>
            <person name="Koyanagi R."/>
            <person name="Satoh N."/>
            <person name="Maruyama T."/>
            <person name="Hatada Y."/>
        </authorList>
    </citation>
    <scope>NUCLEOTIDE SEQUENCE [LARGE SCALE GENOMIC DNA]</scope>
    <source>
        <strain evidence="13">LL-001</strain>
    </source>
</reference>
<proteinExistence type="predicted"/>
<dbReference type="Pfam" id="PF00512">
    <property type="entry name" value="HisKA"/>
    <property type="match status" value="1"/>
</dbReference>
<keyword evidence="5" id="KW-0597">Phosphoprotein</keyword>
<keyword evidence="7" id="KW-0547">Nucleotide-binding</keyword>
<dbReference type="SMART" id="SM00387">
    <property type="entry name" value="HATPase_c"/>
    <property type="match status" value="1"/>
</dbReference>
<dbReference type="PANTHER" id="PTHR45453:SF1">
    <property type="entry name" value="PHOSPHATE REGULON SENSOR PROTEIN PHOR"/>
    <property type="match status" value="1"/>
</dbReference>
<evidence type="ECO:0000256" key="2">
    <source>
        <dbReference type="ARBA" id="ARBA00004236"/>
    </source>
</evidence>